<dbReference type="EMBL" id="JXLP01000014">
    <property type="protein sequence ID" value="KIL77521.1"/>
    <property type="molecule type" value="Genomic_DNA"/>
</dbReference>
<sequence>MDYLKILNMLSLWKKRKGDKQKGKSLLSCLSYIVASSSE</sequence>
<reference evidence="1 2" key="1">
    <citation type="submission" date="2015-01" db="EMBL/GenBank/DDBJ databases">
        <title>Genome Assembly of Bacillus badius MTCC 1458.</title>
        <authorList>
            <person name="Verma A."/>
            <person name="Khatri I."/>
            <person name="Mual P."/>
            <person name="Subramanian S."/>
            <person name="Krishnamurthi S."/>
        </authorList>
    </citation>
    <scope>NUCLEOTIDE SEQUENCE [LARGE SCALE GENOMIC DNA]</scope>
    <source>
        <strain evidence="1 2">MTCC 1458</strain>
    </source>
</reference>
<keyword evidence="2" id="KW-1185">Reference proteome</keyword>
<comment type="caution">
    <text evidence="1">The sequence shown here is derived from an EMBL/GenBank/DDBJ whole genome shotgun (WGS) entry which is preliminary data.</text>
</comment>
<dbReference type="Proteomes" id="UP000031982">
    <property type="component" value="Unassembled WGS sequence"/>
</dbReference>
<protein>
    <recommendedName>
        <fullName evidence="3">Mobile element protein</fullName>
    </recommendedName>
</protein>
<evidence type="ECO:0000313" key="1">
    <source>
        <dbReference type="EMBL" id="KIL77521.1"/>
    </source>
</evidence>
<accession>A0ABR5AT58</accession>
<organism evidence="1 2">
    <name type="scientific">Bacillus badius</name>
    <dbReference type="NCBI Taxonomy" id="1455"/>
    <lineage>
        <taxon>Bacteria</taxon>
        <taxon>Bacillati</taxon>
        <taxon>Bacillota</taxon>
        <taxon>Bacilli</taxon>
        <taxon>Bacillales</taxon>
        <taxon>Bacillaceae</taxon>
        <taxon>Pseudobacillus</taxon>
    </lineage>
</organism>
<gene>
    <name evidence="1" type="ORF">SD77_1507</name>
</gene>
<name>A0ABR5AT58_BACBA</name>
<evidence type="ECO:0000313" key="2">
    <source>
        <dbReference type="Proteomes" id="UP000031982"/>
    </source>
</evidence>
<evidence type="ECO:0008006" key="3">
    <source>
        <dbReference type="Google" id="ProtNLM"/>
    </source>
</evidence>
<proteinExistence type="predicted"/>